<sequence length="42" mass="4685">MIVKNKGRLKSGNQVSDGLLFLGFYWRKCLAGFNTDDGQTCC</sequence>
<reference evidence="1 2" key="1">
    <citation type="submission" date="2010-01" db="EMBL/GenBank/DDBJ databases">
        <authorList>
            <person name="Weinstock G."/>
            <person name="Sodergren E."/>
            <person name="Clifton S."/>
            <person name="Fulton L."/>
            <person name="Fulton B."/>
            <person name="Courtney L."/>
            <person name="Fronick C."/>
            <person name="Harrison M."/>
            <person name="Strong C."/>
            <person name="Farmer C."/>
            <person name="Delahaunty K."/>
            <person name="Markovic C."/>
            <person name="Hall O."/>
            <person name="Minx P."/>
            <person name="Tomlinson C."/>
            <person name="Mitreva M."/>
            <person name="Nelson J."/>
            <person name="Hou S."/>
            <person name="Wollam A."/>
            <person name="Pepin K.H."/>
            <person name="Johnson M."/>
            <person name="Bhonagiri V."/>
            <person name="Nash W.E."/>
            <person name="Warren W."/>
            <person name="Chinwalla A."/>
            <person name="Mardis E.R."/>
            <person name="Wilson R.K."/>
        </authorList>
    </citation>
    <scope>NUCLEOTIDE SEQUENCE [LARGE SCALE GENOMIC DNA]</scope>
    <source>
        <strain evidence="1 2">NJ9703</strain>
    </source>
</reference>
<gene>
    <name evidence="1" type="ORF">NEISUBOT_03509</name>
</gene>
<dbReference type="AlphaFoldDB" id="A0A9W5ITK9"/>
<name>A0A9W5ITK9_NEISU</name>
<dbReference type="EMBL" id="ACEO02000001">
    <property type="protein sequence ID" value="EFC53505.1"/>
    <property type="molecule type" value="Genomic_DNA"/>
</dbReference>
<comment type="caution">
    <text evidence="1">The sequence shown here is derived from an EMBL/GenBank/DDBJ whole genome shotgun (WGS) entry which is preliminary data.</text>
</comment>
<evidence type="ECO:0000313" key="1">
    <source>
        <dbReference type="EMBL" id="EFC53505.1"/>
    </source>
</evidence>
<evidence type="ECO:0000313" key="2">
    <source>
        <dbReference type="Proteomes" id="UP000004621"/>
    </source>
</evidence>
<dbReference type="Proteomes" id="UP000004621">
    <property type="component" value="Unassembled WGS sequence"/>
</dbReference>
<organism evidence="1 2">
    <name type="scientific">Neisseria subflava NJ9703</name>
    <dbReference type="NCBI Taxonomy" id="546268"/>
    <lineage>
        <taxon>Bacteria</taxon>
        <taxon>Pseudomonadati</taxon>
        <taxon>Pseudomonadota</taxon>
        <taxon>Betaproteobacteria</taxon>
        <taxon>Neisseriales</taxon>
        <taxon>Neisseriaceae</taxon>
        <taxon>Neisseria</taxon>
    </lineage>
</organism>
<protein>
    <submittedName>
        <fullName evidence="1">Uncharacterized protein</fullName>
    </submittedName>
</protein>
<accession>A0A9W5ITK9</accession>
<proteinExistence type="predicted"/>